<name>A0A5P1DIB3_9PSED</name>
<evidence type="ECO:0000313" key="4">
    <source>
        <dbReference type="Proteomes" id="UP000408764"/>
    </source>
</evidence>
<feature type="transmembrane region" description="Helical" evidence="1">
    <location>
        <begin position="7"/>
        <end position="32"/>
    </location>
</feature>
<comment type="caution">
    <text evidence="3">The sequence shown here is derived from an EMBL/GenBank/DDBJ whole genome shotgun (WGS) entry which is preliminary data.</text>
</comment>
<organism evidence="3 4">
    <name type="scientific">Pseudomonas haemolytica</name>
    <dbReference type="NCBI Taxonomy" id="2600065"/>
    <lineage>
        <taxon>Bacteria</taxon>
        <taxon>Pseudomonadati</taxon>
        <taxon>Pseudomonadota</taxon>
        <taxon>Gammaproteobacteria</taxon>
        <taxon>Pseudomonadales</taxon>
        <taxon>Pseudomonadaceae</taxon>
        <taxon>Pseudomonas</taxon>
    </lineage>
</organism>
<feature type="transmembrane region" description="Helical" evidence="1">
    <location>
        <begin position="78"/>
        <end position="100"/>
    </location>
</feature>
<evidence type="ECO:0000313" key="3">
    <source>
        <dbReference type="EMBL" id="MRJ40194.1"/>
    </source>
</evidence>
<dbReference type="RefSeq" id="WP_153872607.1">
    <property type="nucleotide sequence ID" value="NZ_JAEKCT010000009.1"/>
</dbReference>
<accession>A0A5P1DIB3</accession>
<protein>
    <submittedName>
        <fullName evidence="3">Uncharacterized protein</fullName>
    </submittedName>
</protein>
<keyword evidence="1" id="KW-0812">Transmembrane</keyword>
<dbReference type="AlphaFoldDB" id="A0A5P1DIB3"/>
<proteinExistence type="predicted"/>
<keyword evidence="1" id="KW-1133">Transmembrane helix</keyword>
<sequence>MNKNSYAFVIPAAIGMLLFMALILAWVFIIWPSVHFKPVAEITCLISSPVLAIAWMLNLWRMRKPEFLRRKPMEHLKAFLGALIASAMVMAALLAVLILLTSTALSSYVTPYEYTPGGSRSCSGILIFDPEVNKQIKICRASSRGDQGWVRVEKRSGLFGIVVTNTARL</sequence>
<dbReference type="Proteomes" id="UP000620382">
    <property type="component" value="Unassembled WGS sequence"/>
</dbReference>
<evidence type="ECO:0000313" key="5">
    <source>
        <dbReference type="Proteomes" id="UP000620382"/>
    </source>
</evidence>
<dbReference type="EMBL" id="JAENSR010000008">
    <property type="protein sequence ID" value="MBK3462351.1"/>
    <property type="molecule type" value="Genomic_DNA"/>
</dbReference>
<keyword evidence="1" id="KW-0472">Membrane</keyword>
<dbReference type="OrthoDB" id="6892346at2"/>
<dbReference type="Proteomes" id="UP000408764">
    <property type="component" value="Unassembled WGS sequence"/>
</dbReference>
<evidence type="ECO:0000256" key="1">
    <source>
        <dbReference type="SAM" id="Phobius"/>
    </source>
</evidence>
<evidence type="ECO:0000313" key="2">
    <source>
        <dbReference type="EMBL" id="MBK3462351.1"/>
    </source>
</evidence>
<reference evidence="2 5" key="2">
    <citation type="submission" date="2021-01" db="EMBL/GenBank/DDBJ databases">
        <title>Antibiotic resistance and phylogeny of Pseudomonas spp. isolated over three decades from chicken meat in the Norwegian food chain.</title>
        <authorList>
            <person name="Moen B."/>
        </authorList>
    </citation>
    <scope>NUCLEOTIDE SEQUENCE [LARGE SCALE GENOMIC DNA]</scope>
    <source>
        <strain evidence="2 5">MF6766</strain>
    </source>
</reference>
<reference evidence="3 4" key="1">
    <citation type="submission" date="2019-08" db="EMBL/GenBank/DDBJ databases">
        <title>Pseudomonas haemolytica sp. nov. isolated from raw milk and skim milk concentrate.</title>
        <authorList>
            <person name="Hofmann K."/>
            <person name="Huptas C."/>
            <person name="Doll E."/>
            <person name="Scherer S."/>
            <person name="Wenning M."/>
        </authorList>
    </citation>
    <scope>NUCLEOTIDE SEQUENCE [LARGE SCALE GENOMIC DNA]</scope>
    <source>
        <strain evidence="3 4">DSM 108987</strain>
    </source>
</reference>
<gene>
    <name evidence="3" type="ORF">FRT59_24945</name>
    <name evidence="2" type="ORF">JJD71_25120</name>
</gene>
<feature type="transmembrane region" description="Helical" evidence="1">
    <location>
        <begin position="38"/>
        <end position="57"/>
    </location>
</feature>
<dbReference type="EMBL" id="VOIW01000008">
    <property type="protein sequence ID" value="MRJ40194.1"/>
    <property type="molecule type" value="Genomic_DNA"/>
</dbReference>
<keyword evidence="5" id="KW-1185">Reference proteome</keyword>